<evidence type="ECO:0000313" key="2">
    <source>
        <dbReference type="EMBL" id="RZV05163.1"/>
    </source>
</evidence>
<reference evidence="2 5" key="3">
    <citation type="submission" date="2019-02" db="EMBL/GenBank/DDBJ databases">
        <title>Genomic Encyclopedia of Archaeal and Bacterial Type Strains, Phase II (KMG-II): from individual species to whole genera.</title>
        <authorList>
            <person name="Goeker M."/>
        </authorList>
    </citation>
    <scope>NUCLEOTIDE SEQUENCE [LARGE SCALE GENOMIC DNA]</scope>
    <source>
        <strain evidence="2 5">DSM 18328</strain>
    </source>
</reference>
<dbReference type="AlphaFoldDB" id="A0A1I0HMN9"/>
<feature type="coiled-coil region" evidence="1">
    <location>
        <begin position="5"/>
        <end position="77"/>
    </location>
</feature>
<dbReference type="EMBL" id="FOIC01000014">
    <property type="protein sequence ID" value="SET85196.1"/>
    <property type="molecule type" value="Genomic_DNA"/>
</dbReference>
<evidence type="ECO:0000256" key="1">
    <source>
        <dbReference type="SAM" id="Coils"/>
    </source>
</evidence>
<evidence type="ECO:0000313" key="3">
    <source>
        <dbReference type="EMBL" id="SET85196.1"/>
    </source>
</evidence>
<evidence type="ECO:0000313" key="5">
    <source>
        <dbReference type="Proteomes" id="UP000291097"/>
    </source>
</evidence>
<name>A0A1I0HMN9_9EURY</name>
<dbReference type="EMBL" id="SHMP01000011">
    <property type="protein sequence ID" value="RZV05163.1"/>
    <property type="molecule type" value="Genomic_DNA"/>
</dbReference>
<gene>
    <name evidence="2" type="ORF">BDK88_4408</name>
    <name evidence="3" type="ORF">SAMN04488694_11457</name>
</gene>
<keyword evidence="4" id="KW-1185">Reference proteome</keyword>
<sequence length="357" mass="40548">MEATSENYEATLRSARNYLDTARSEYRSVEDFDAVPSELVESLNELDRELEDLEDVIRVSEQELRRAEDAADRAELLQSVLATVRDRERAIIEADVDRLRLWFDGYDRLTRQREISNSTRSRCSEVERICGMMEQLITKNRHEKVRTNDKFSPEAVDRTLRELDGNLLEEVDASEYTDACLSIIDDLLPIIHDGLGSLADENAEKSSFADSLGEVKKRRSDAKEKHETDLDAAVEVVRIALEGALIHHYSVSRAVANQDFAETLAELIRNQGLDIELDYEESAARGDVDVLLSELISVIRTEVTRSKGARLRRLLEEHNGSVNRTAAATEFAFSEILETLQTMYDDNEIADVEVTFE</sequence>
<organism evidence="3 4">
    <name type="scientific">Natrinema hispanicum</name>
    <dbReference type="NCBI Taxonomy" id="392421"/>
    <lineage>
        <taxon>Archaea</taxon>
        <taxon>Methanobacteriati</taxon>
        <taxon>Methanobacteriota</taxon>
        <taxon>Stenosarchaea group</taxon>
        <taxon>Halobacteria</taxon>
        <taxon>Halobacteriales</taxon>
        <taxon>Natrialbaceae</taxon>
        <taxon>Natrinema</taxon>
    </lineage>
</organism>
<dbReference type="OrthoDB" id="375159at2157"/>
<dbReference type="Proteomes" id="UP000199320">
    <property type="component" value="Unassembled WGS sequence"/>
</dbReference>
<dbReference type="STRING" id="392421.SAMN04488694_11457"/>
<protein>
    <submittedName>
        <fullName evidence="3">Uncharacterized protein</fullName>
    </submittedName>
</protein>
<reference evidence="3" key="1">
    <citation type="submission" date="2016-10" db="EMBL/GenBank/DDBJ databases">
        <authorList>
            <person name="de Groot N.N."/>
        </authorList>
    </citation>
    <scope>NUCLEOTIDE SEQUENCE [LARGE SCALE GENOMIC DNA]</scope>
    <source>
        <strain evidence="3">CDM_6</strain>
    </source>
</reference>
<evidence type="ECO:0000313" key="4">
    <source>
        <dbReference type="Proteomes" id="UP000199320"/>
    </source>
</evidence>
<dbReference type="Proteomes" id="UP000291097">
    <property type="component" value="Unassembled WGS sequence"/>
</dbReference>
<proteinExistence type="predicted"/>
<keyword evidence="1" id="KW-0175">Coiled coil</keyword>
<dbReference type="RefSeq" id="WP_092933853.1">
    <property type="nucleotide sequence ID" value="NZ_SHMP01000011.1"/>
</dbReference>
<accession>A0A1I0HMN9</accession>
<reference evidence="4" key="2">
    <citation type="submission" date="2016-10" db="EMBL/GenBank/DDBJ databases">
        <authorList>
            <person name="Varghese N."/>
            <person name="Submissions S."/>
        </authorList>
    </citation>
    <scope>NUCLEOTIDE SEQUENCE [LARGE SCALE GENOMIC DNA]</scope>
    <source>
        <strain evidence="4">CDM_6</strain>
    </source>
</reference>